<proteinExistence type="predicted"/>
<sequence>MYHFLKLIPLLFLLSCSKSNPIPKENTIPSDYINPSHLKELDFKGEEIISAFIDNSFYYIRKDGKKIQTLTYDNGADPFSDGLARTKVNGKIGFFNTNLDIVLKPIYDFAFPFHKGEAEICTGCKEKKEGEHTMLDGGKWQKINRDGLVIE</sequence>
<reference evidence="1" key="1">
    <citation type="submission" date="2020-01" db="EMBL/GenBank/DDBJ databases">
        <authorList>
            <person name="Meier V. D."/>
            <person name="Meier V D."/>
        </authorList>
    </citation>
    <scope>NUCLEOTIDE SEQUENCE</scope>
    <source>
        <strain evidence="1">HLG_WM_MAG_03</strain>
    </source>
</reference>
<name>A0A6S6S7P8_9BACT</name>
<gene>
    <name evidence="1" type="ORF">HELGO_WM28242</name>
</gene>
<protein>
    <recommendedName>
        <fullName evidence="2">WG repeat-containing protein</fullName>
    </recommendedName>
</protein>
<evidence type="ECO:0008006" key="2">
    <source>
        <dbReference type="Google" id="ProtNLM"/>
    </source>
</evidence>
<dbReference type="AlphaFoldDB" id="A0A6S6S7P8"/>
<evidence type="ECO:0000313" key="1">
    <source>
        <dbReference type="EMBL" id="CAA6798693.1"/>
    </source>
</evidence>
<dbReference type="Pfam" id="PF14903">
    <property type="entry name" value="WG_beta_rep"/>
    <property type="match status" value="2"/>
</dbReference>
<dbReference type="EMBL" id="CACVAR010000015">
    <property type="protein sequence ID" value="CAA6798693.1"/>
    <property type="molecule type" value="Genomic_DNA"/>
</dbReference>
<dbReference type="InterPro" id="IPR032774">
    <property type="entry name" value="WG_beta_rep"/>
</dbReference>
<accession>A0A6S6S7P8</accession>
<organism evidence="1">
    <name type="scientific">uncultured Sulfurovum sp</name>
    <dbReference type="NCBI Taxonomy" id="269237"/>
    <lineage>
        <taxon>Bacteria</taxon>
        <taxon>Pseudomonadati</taxon>
        <taxon>Campylobacterota</taxon>
        <taxon>Epsilonproteobacteria</taxon>
        <taxon>Campylobacterales</taxon>
        <taxon>Sulfurovaceae</taxon>
        <taxon>Sulfurovum</taxon>
        <taxon>environmental samples</taxon>
    </lineage>
</organism>